<dbReference type="AlphaFoldDB" id="A0A8J7K0Q9"/>
<comment type="caution">
    <text evidence="1">The sequence shown here is derived from an EMBL/GenBank/DDBJ whole genome shotgun (WGS) entry which is preliminary data.</text>
</comment>
<reference evidence="1 2" key="1">
    <citation type="submission" date="2020-10" db="EMBL/GenBank/DDBJ databases">
        <title>The genome sequence of Chitinilyticum litopenaei 4Y14.</title>
        <authorList>
            <person name="Liu Y."/>
        </authorList>
    </citation>
    <scope>NUCLEOTIDE SEQUENCE [LARGE SCALE GENOMIC DNA]</scope>
    <source>
        <strain evidence="1 2">4Y14</strain>
    </source>
</reference>
<accession>A0A8J7K0Q9</accession>
<sequence>MATAYVLDARLIRESDGTQALYAIAAAERDGNTASGSILIGRFLNTSKGWQAVQRTESSLGFGNPPAAESIRWLDLGTGHAGWLISAWTFRQGYSSERWLIGGYKDGQIAELGSIDGSVSNAGACKPNARCQESDTKLEVLASANQPLQLRTTTTGTISDAQGKLVQLAKPLVRVWGLDPASGRYKARNTSTEEVVASSNLGSDPRLLIGKTLPGGIDDSGKYPLLKSAGWIETPPGSKAAKSFTQFDVRGGGREEYDNAARHWQLILASRPEQQWLLVVDKRSFVVADAQPVGPYDMNKLTVEHSYQGEAGGQSCITGTQKLPQLIGDSKQLVQIGFLPSPKFKQGKSDDMSGWHKHRWDAKQTQGRLWELDARSGKLRTLPAESFRCEGGWSD</sequence>
<keyword evidence="2" id="KW-1185">Reference proteome</keyword>
<gene>
    <name evidence="1" type="ORF">INR99_02760</name>
</gene>
<evidence type="ECO:0000313" key="1">
    <source>
        <dbReference type="EMBL" id="MBE9608261.1"/>
    </source>
</evidence>
<dbReference type="Proteomes" id="UP000604481">
    <property type="component" value="Unassembled WGS sequence"/>
</dbReference>
<name>A0A8J7K0Q9_9NEIS</name>
<organism evidence="1 2">
    <name type="scientific">Chitinilyticum piscinae</name>
    <dbReference type="NCBI Taxonomy" id="2866724"/>
    <lineage>
        <taxon>Bacteria</taxon>
        <taxon>Pseudomonadati</taxon>
        <taxon>Pseudomonadota</taxon>
        <taxon>Betaproteobacteria</taxon>
        <taxon>Neisseriales</taxon>
        <taxon>Chitinibacteraceae</taxon>
        <taxon>Chitinilyticum</taxon>
    </lineage>
</organism>
<evidence type="ECO:0000313" key="2">
    <source>
        <dbReference type="Proteomes" id="UP000604481"/>
    </source>
</evidence>
<proteinExistence type="predicted"/>
<dbReference type="RefSeq" id="WP_194114756.1">
    <property type="nucleotide sequence ID" value="NZ_JADFUA010000001.1"/>
</dbReference>
<dbReference type="EMBL" id="JADFUA010000001">
    <property type="protein sequence ID" value="MBE9608261.1"/>
    <property type="molecule type" value="Genomic_DNA"/>
</dbReference>
<protein>
    <submittedName>
        <fullName evidence="1">Uncharacterized protein</fullName>
    </submittedName>
</protein>